<dbReference type="AlphaFoldDB" id="A0AAV1AF98"/>
<accession>A0AAV1AF98</accession>
<evidence type="ECO:0000259" key="3">
    <source>
        <dbReference type="Pfam" id="PF02721"/>
    </source>
</evidence>
<keyword evidence="2" id="KW-0732">Signal</keyword>
<evidence type="ECO:0000313" key="4">
    <source>
        <dbReference type="EMBL" id="CAI8606977.1"/>
    </source>
</evidence>
<sequence>MLTLTLAELLFGESVVRGVVFIHASHCYRRPFRFHSRKALCAVTNRCVTITRTIEYISSIDDSKDLWKVVVRCKHLWSVTSSQNREHLELILFDSKLDLIQAIVPSYLISKFKTQLELGCSYIMQNFKVSSNDFSFKSTDYKFKLIFCGSTSVKKVQLADIPLNHLKLIGINAIIEGKYRTNLLYDIIGGVVFSLTDLSKHHVQCTLWGKLAVQLNEYYTTHKADGSIVLLLMNARIKEPQGNYPLNVSNAWNGTKLLINDLSIEEVKNLKEKLKDDLPTLSSSSMQMETTNTSVFSDLDKFVWKAEVLSLSDIAYLQTETTCVTVATLEKFECGQSGWYYDGCSECTKSVTLKDGKFMCYSKHISSEPVPRFKLEVLASDGKLKYKFVFWDVDCVKLIGKSALQMKFDLMETGDFDPLEFPYELDVMLKKELAIRAVFQPNKASLSVIGFKADEVLRTKIKERFKCEEHTSKIVVSTDDTRDDMHTASCTPTITTSEKQSHDDPQTVSDPLSITADYDPSVANSALTPSKRSIPETVEELDSAQLSSTKIIRDIKLEK</sequence>
<proteinExistence type="predicted"/>
<organism evidence="4 5">
    <name type="scientific">Vicia faba</name>
    <name type="common">Broad bean</name>
    <name type="synonym">Faba vulgaris</name>
    <dbReference type="NCBI Taxonomy" id="3906"/>
    <lineage>
        <taxon>Eukaryota</taxon>
        <taxon>Viridiplantae</taxon>
        <taxon>Streptophyta</taxon>
        <taxon>Embryophyta</taxon>
        <taxon>Tracheophyta</taxon>
        <taxon>Spermatophyta</taxon>
        <taxon>Magnoliopsida</taxon>
        <taxon>eudicotyledons</taxon>
        <taxon>Gunneridae</taxon>
        <taxon>Pentapetalae</taxon>
        <taxon>rosids</taxon>
        <taxon>fabids</taxon>
        <taxon>Fabales</taxon>
        <taxon>Fabaceae</taxon>
        <taxon>Papilionoideae</taxon>
        <taxon>50 kb inversion clade</taxon>
        <taxon>NPAAA clade</taxon>
        <taxon>Hologalegina</taxon>
        <taxon>IRL clade</taxon>
        <taxon>Fabeae</taxon>
        <taxon>Vicia</taxon>
    </lineage>
</organism>
<dbReference type="CDD" id="cd04481">
    <property type="entry name" value="RPA1_DBD_B_like"/>
    <property type="match status" value="1"/>
</dbReference>
<feature type="compositionally biased region" description="Polar residues" evidence="1">
    <location>
        <begin position="488"/>
        <end position="498"/>
    </location>
</feature>
<feature type="chain" id="PRO_5043931316" description="Replication protein A 70 kDa DNA-binding subunit B/D first OB fold domain-containing protein" evidence="2">
    <location>
        <begin position="19"/>
        <end position="559"/>
    </location>
</feature>
<dbReference type="Proteomes" id="UP001157006">
    <property type="component" value="Chromosome 4"/>
</dbReference>
<gene>
    <name evidence="4" type="ORF">VFH_IV016240</name>
</gene>
<dbReference type="SUPFAM" id="SSF50249">
    <property type="entry name" value="Nucleic acid-binding proteins"/>
    <property type="match status" value="3"/>
</dbReference>
<reference evidence="4 5" key="1">
    <citation type="submission" date="2023-01" db="EMBL/GenBank/DDBJ databases">
        <authorList>
            <person name="Kreplak J."/>
        </authorList>
    </citation>
    <scope>NUCLEOTIDE SEQUENCE [LARGE SCALE GENOMIC DNA]</scope>
</reference>
<evidence type="ECO:0000256" key="1">
    <source>
        <dbReference type="SAM" id="MobiDB-lite"/>
    </source>
</evidence>
<name>A0AAV1AF98_VICFA</name>
<feature type="compositionally biased region" description="Polar residues" evidence="1">
    <location>
        <begin position="522"/>
        <end position="531"/>
    </location>
</feature>
<dbReference type="InterPro" id="IPR003871">
    <property type="entry name" value="RFA1B/D_OB_1st"/>
</dbReference>
<dbReference type="Gene3D" id="2.40.50.140">
    <property type="entry name" value="Nucleic acid-binding proteins"/>
    <property type="match status" value="3"/>
</dbReference>
<dbReference type="PANTHER" id="PTHR47165:SF4">
    <property type="entry name" value="OS03G0429900 PROTEIN"/>
    <property type="match status" value="1"/>
</dbReference>
<dbReference type="InterPro" id="IPR012340">
    <property type="entry name" value="NA-bd_OB-fold"/>
</dbReference>
<feature type="signal peptide" evidence="2">
    <location>
        <begin position="1"/>
        <end position="18"/>
    </location>
</feature>
<dbReference type="Pfam" id="PF02721">
    <property type="entry name" value="DUF223"/>
    <property type="match status" value="1"/>
</dbReference>
<dbReference type="EMBL" id="OX451739">
    <property type="protein sequence ID" value="CAI8606977.1"/>
    <property type="molecule type" value="Genomic_DNA"/>
</dbReference>
<evidence type="ECO:0000256" key="2">
    <source>
        <dbReference type="SAM" id="SignalP"/>
    </source>
</evidence>
<protein>
    <recommendedName>
        <fullName evidence="3">Replication protein A 70 kDa DNA-binding subunit B/D first OB fold domain-containing protein</fullName>
    </recommendedName>
</protein>
<feature type="domain" description="Replication protein A 70 kDa DNA-binding subunit B/D first OB fold" evidence="3">
    <location>
        <begin position="55"/>
        <end position="155"/>
    </location>
</feature>
<dbReference type="CDD" id="cd04480">
    <property type="entry name" value="RPA1_DBD_A_like"/>
    <property type="match status" value="1"/>
</dbReference>
<dbReference type="PANTHER" id="PTHR47165">
    <property type="entry name" value="OS03G0429900 PROTEIN"/>
    <property type="match status" value="1"/>
</dbReference>
<feature type="region of interest" description="Disordered" evidence="1">
    <location>
        <begin position="485"/>
        <end position="539"/>
    </location>
</feature>
<keyword evidence="5" id="KW-1185">Reference proteome</keyword>
<evidence type="ECO:0000313" key="5">
    <source>
        <dbReference type="Proteomes" id="UP001157006"/>
    </source>
</evidence>